<dbReference type="HAMAP" id="MF_00340">
    <property type="entry name" value="Ribosomal_bL32"/>
    <property type="match status" value="1"/>
</dbReference>
<reference evidence="6 7" key="1">
    <citation type="submission" date="2017-06" db="EMBL/GenBank/DDBJ databases">
        <title>Genome Sequencing and Comparative Genomics Analysis of Five Ureaplasma Urealyticums with Different Drug Resistance.</title>
        <authorList>
            <person name="Ma L."/>
            <person name="Jia T."/>
        </authorList>
    </citation>
    <scope>NUCLEOTIDE SEQUENCE [LARGE SCALE GENOMIC DNA]</scope>
    <source>
        <strain evidence="7">hebnu uu3</strain>
    </source>
</reference>
<dbReference type="GO" id="GO:0015934">
    <property type="term" value="C:large ribosomal subunit"/>
    <property type="evidence" value="ECO:0007669"/>
    <property type="project" value="InterPro"/>
</dbReference>
<comment type="similarity">
    <text evidence="1 5">Belongs to the bacterial ribosomal protein bL32 family.</text>
</comment>
<protein>
    <recommendedName>
        <fullName evidence="4 5">Large ribosomal subunit protein bL32</fullName>
    </recommendedName>
</protein>
<evidence type="ECO:0000256" key="4">
    <source>
        <dbReference type="ARBA" id="ARBA00035178"/>
    </source>
</evidence>
<dbReference type="PANTHER" id="PTHR35534:SF1">
    <property type="entry name" value="LARGE RIBOSOMAL SUBUNIT PROTEIN BL32"/>
    <property type="match status" value="1"/>
</dbReference>
<name>A0AAC9X7X8_UREPR</name>
<dbReference type="GO" id="GO:0006412">
    <property type="term" value="P:translation"/>
    <property type="evidence" value="ECO:0007669"/>
    <property type="project" value="UniProtKB-UniRule"/>
</dbReference>
<keyword evidence="3 5" id="KW-0687">Ribonucleoprotein</keyword>
<gene>
    <name evidence="5 6" type="primary">rpmF</name>
    <name evidence="6" type="ORF">CEG42_02100</name>
</gene>
<dbReference type="GeneID" id="29672474"/>
<dbReference type="InterPro" id="IPR011332">
    <property type="entry name" value="Ribosomal_zn-bd"/>
</dbReference>
<dbReference type="InterPro" id="IPR044957">
    <property type="entry name" value="Ribosomal_bL32_bact"/>
</dbReference>
<evidence type="ECO:0000256" key="2">
    <source>
        <dbReference type="ARBA" id="ARBA00022980"/>
    </source>
</evidence>
<dbReference type="Proteomes" id="UP000197054">
    <property type="component" value="Chromosome"/>
</dbReference>
<evidence type="ECO:0000313" key="6">
    <source>
        <dbReference type="EMBL" id="ASD30005.1"/>
    </source>
</evidence>
<dbReference type="NCBIfam" id="TIGR01031">
    <property type="entry name" value="rpmF_bact"/>
    <property type="match status" value="1"/>
</dbReference>
<dbReference type="RefSeq" id="WP_006688693.1">
    <property type="nucleotide sequence ID" value="NZ_CAMPUF010000003.1"/>
</dbReference>
<dbReference type="AlphaFoldDB" id="A0AAC9X7X8"/>
<evidence type="ECO:0000313" key="7">
    <source>
        <dbReference type="Proteomes" id="UP000197054"/>
    </source>
</evidence>
<dbReference type="GO" id="GO:0003735">
    <property type="term" value="F:structural constituent of ribosome"/>
    <property type="evidence" value="ECO:0007669"/>
    <property type="project" value="InterPro"/>
</dbReference>
<dbReference type="SUPFAM" id="SSF57829">
    <property type="entry name" value="Zn-binding ribosomal proteins"/>
    <property type="match status" value="1"/>
</dbReference>
<organism evidence="6 7">
    <name type="scientific">Ureaplasma parvum</name>
    <name type="common">Ureaplasma urealyticum biotype 1</name>
    <dbReference type="NCBI Taxonomy" id="134821"/>
    <lineage>
        <taxon>Bacteria</taxon>
        <taxon>Bacillati</taxon>
        <taxon>Mycoplasmatota</taxon>
        <taxon>Mycoplasmoidales</taxon>
        <taxon>Mycoplasmoidaceae</taxon>
        <taxon>Ureaplasma</taxon>
    </lineage>
</organism>
<proteinExistence type="inferred from homology"/>
<dbReference type="PANTHER" id="PTHR35534">
    <property type="entry name" value="50S RIBOSOMAL PROTEIN L32"/>
    <property type="match status" value="1"/>
</dbReference>
<dbReference type="EMBL" id="CP021991">
    <property type="protein sequence ID" value="ASD30005.1"/>
    <property type="molecule type" value="Genomic_DNA"/>
</dbReference>
<dbReference type="SMR" id="A0AAC9X7X8"/>
<sequence>MAVQQRRVSKSRKGMRRSHDHLTISNTVACNECGKALLPHRACRDCKTYRSIKLSIK</sequence>
<accession>A0AAC9X7X8</accession>
<evidence type="ECO:0000256" key="1">
    <source>
        <dbReference type="ARBA" id="ARBA00008560"/>
    </source>
</evidence>
<keyword evidence="2 5" id="KW-0689">Ribosomal protein</keyword>
<dbReference type="Pfam" id="PF01783">
    <property type="entry name" value="Ribosomal_L32p"/>
    <property type="match status" value="1"/>
</dbReference>
<dbReference type="InterPro" id="IPR002677">
    <property type="entry name" value="Ribosomal_bL32"/>
</dbReference>
<dbReference type="OMA" id="CSCGMYG"/>
<evidence type="ECO:0000256" key="5">
    <source>
        <dbReference type="HAMAP-Rule" id="MF_00340"/>
    </source>
</evidence>
<evidence type="ECO:0000256" key="3">
    <source>
        <dbReference type="ARBA" id="ARBA00023274"/>
    </source>
</evidence>